<feature type="domain" description="HIT" evidence="2">
    <location>
        <begin position="5"/>
        <end position="115"/>
    </location>
</feature>
<gene>
    <name evidence="3" type="ORF">MFLO_00025</name>
</gene>
<dbReference type="Pfam" id="PF01230">
    <property type="entry name" value="HIT"/>
    <property type="match status" value="1"/>
</dbReference>
<dbReference type="PANTHER" id="PTHR46648:SF1">
    <property type="entry name" value="ADENOSINE 5'-MONOPHOSPHORAMIDASE HNT1"/>
    <property type="match status" value="1"/>
</dbReference>
<evidence type="ECO:0000259" key="2">
    <source>
        <dbReference type="PROSITE" id="PS51084"/>
    </source>
</evidence>
<dbReference type="PROSITE" id="PS00892">
    <property type="entry name" value="HIT_1"/>
    <property type="match status" value="1"/>
</dbReference>
<dbReference type="PRINTS" id="PR00332">
    <property type="entry name" value="HISTRIAD"/>
</dbReference>
<dbReference type="EMBL" id="AODF01000001">
    <property type="protein sequence ID" value="EUJ33597.1"/>
    <property type="molecule type" value="Genomic_DNA"/>
</dbReference>
<evidence type="ECO:0000313" key="3">
    <source>
        <dbReference type="EMBL" id="EUJ33597.1"/>
    </source>
</evidence>
<dbReference type="Proteomes" id="UP000019249">
    <property type="component" value="Unassembled WGS sequence"/>
</dbReference>
<accession>A0ABN0RI87</accession>
<dbReference type="SUPFAM" id="SSF54197">
    <property type="entry name" value="HIT-like"/>
    <property type="match status" value="1"/>
</dbReference>
<dbReference type="PROSITE" id="PS51084">
    <property type="entry name" value="HIT_2"/>
    <property type="match status" value="1"/>
</dbReference>
<dbReference type="InterPro" id="IPR011146">
    <property type="entry name" value="HIT-like"/>
</dbReference>
<comment type="caution">
    <text evidence="3">The sequence shown here is derived from an EMBL/GenBank/DDBJ whole genome shotgun (WGS) entry which is preliminary data.</text>
</comment>
<evidence type="ECO:0000256" key="1">
    <source>
        <dbReference type="PROSITE-ProRule" id="PRU00464"/>
    </source>
</evidence>
<dbReference type="PANTHER" id="PTHR46648">
    <property type="entry name" value="HIT FAMILY PROTEIN 1"/>
    <property type="match status" value="1"/>
</dbReference>
<organism evidence="3 4">
    <name type="scientific">Listeria floridensis FSL S10-1187</name>
    <dbReference type="NCBI Taxonomy" id="1265817"/>
    <lineage>
        <taxon>Bacteria</taxon>
        <taxon>Bacillati</taxon>
        <taxon>Bacillota</taxon>
        <taxon>Bacilli</taxon>
        <taxon>Bacillales</taxon>
        <taxon>Listeriaceae</taxon>
        <taxon>Listeria</taxon>
    </lineage>
</organism>
<protein>
    <recommendedName>
        <fullName evidence="2">HIT domain-containing protein</fullName>
    </recommendedName>
</protein>
<dbReference type="CDD" id="cd01277">
    <property type="entry name" value="HINT_subgroup"/>
    <property type="match status" value="1"/>
</dbReference>
<evidence type="ECO:0000313" key="4">
    <source>
        <dbReference type="Proteomes" id="UP000019249"/>
    </source>
</evidence>
<reference evidence="3 4" key="1">
    <citation type="journal article" date="2014" name="Int. J. Syst. Evol. Microbiol.">
        <title>Listeria floridensis sp. nov., Listeria aquatica sp. nov., Listeria cornellensis sp. nov., Listeria riparia sp. nov. and Listeria grandensis sp. nov., from agricultural and natural environments.</title>
        <authorList>
            <person name="den Bakker H.C."/>
            <person name="Warchocki S."/>
            <person name="Wright E.M."/>
            <person name="Allred A.F."/>
            <person name="Ahlstrom C."/>
            <person name="Manuel C.S."/>
            <person name="Stasiewicz M.J."/>
            <person name="Burrell A."/>
            <person name="Roof S."/>
            <person name="Strawn L."/>
            <person name="Fortes E.D."/>
            <person name="Nightingale K.K."/>
            <person name="Kephart D."/>
            <person name="Wiedmann M."/>
        </authorList>
    </citation>
    <scope>NUCLEOTIDE SEQUENCE [LARGE SCALE GENOMIC DNA]</scope>
    <source>
        <strain evidence="3 4">FSL S10-1187</strain>
    </source>
</reference>
<name>A0ABN0RI87_9LIST</name>
<keyword evidence="4" id="KW-1185">Reference proteome</keyword>
<proteinExistence type="predicted"/>
<dbReference type="InterPro" id="IPR039384">
    <property type="entry name" value="HINT"/>
</dbReference>
<dbReference type="RefSeq" id="WP_036095415.1">
    <property type="nucleotide sequence ID" value="NZ_AODF01000001.1"/>
</dbReference>
<dbReference type="Gene3D" id="3.30.428.10">
    <property type="entry name" value="HIT-like"/>
    <property type="match status" value="1"/>
</dbReference>
<dbReference type="InterPro" id="IPR001310">
    <property type="entry name" value="Histidine_triad_HIT"/>
</dbReference>
<sequence>MEDCIFCKIIRGEIPSEKIYEDDEVLAFLDLGQVTKGHTLIIPKKHVRNVFDLPPETAAEIFRRVPKIAGALKEAFPLEGLNVINNNEEVASQTVFHYHVHLIPRYSKNKDDFGFKWKDNSNTYSAEDFKARAEAIKAHL</sequence>
<feature type="short sequence motif" description="Histidine triad motif" evidence="1">
    <location>
        <begin position="97"/>
        <end position="101"/>
    </location>
</feature>
<dbReference type="InterPro" id="IPR019808">
    <property type="entry name" value="Histidine_triad_CS"/>
</dbReference>
<dbReference type="InterPro" id="IPR036265">
    <property type="entry name" value="HIT-like_sf"/>
</dbReference>